<gene>
    <name evidence="1" type="ORF">Q7C36_014353</name>
</gene>
<keyword evidence="2" id="KW-1185">Reference proteome</keyword>
<reference evidence="1" key="1">
    <citation type="submission" date="2023-08" db="EMBL/GenBank/DDBJ databases">
        <title>Pelteobagrus vachellii genome.</title>
        <authorList>
            <person name="Liu H."/>
        </authorList>
    </citation>
    <scope>NUCLEOTIDE SEQUENCE</scope>
    <source>
        <strain evidence="1">PRFRI_2022a</strain>
        <tissue evidence="1">Muscle</tissue>
    </source>
</reference>
<dbReference type="AlphaFoldDB" id="A0AA88MHJ7"/>
<evidence type="ECO:0000313" key="2">
    <source>
        <dbReference type="Proteomes" id="UP001187315"/>
    </source>
</evidence>
<dbReference type="EMBL" id="JAVHJS010000014">
    <property type="protein sequence ID" value="KAK2836484.1"/>
    <property type="molecule type" value="Genomic_DNA"/>
</dbReference>
<dbReference type="Proteomes" id="UP001187315">
    <property type="component" value="Unassembled WGS sequence"/>
</dbReference>
<accession>A0AA88MHJ7</accession>
<organism evidence="1 2">
    <name type="scientific">Tachysurus vachellii</name>
    <name type="common">Darkbarbel catfish</name>
    <name type="synonym">Pelteobagrus vachellii</name>
    <dbReference type="NCBI Taxonomy" id="175792"/>
    <lineage>
        <taxon>Eukaryota</taxon>
        <taxon>Metazoa</taxon>
        <taxon>Chordata</taxon>
        <taxon>Craniata</taxon>
        <taxon>Vertebrata</taxon>
        <taxon>Euteleostomi</taxon>
        <taxon>Actinopterygii</taxon>
        <taxon>Neopterygii</taxon>
        <taxon>Teleostei</taxon>
        <taxon>Ostariophysi</taxon>
        <taxon>Siluriformes</taxon>
        <taxon>Bagridae</taxon>
        <taxon>Tachysurus</taxon>
    </lineage>
</organism>
<proteinExistence type="predicted"/>
<name>A0AA88MHJ7_TACVA</name>
<evidence type="ECO:0000313" key="1">
    <source>
        <dbReference type="EMBL" id="KAK2836484.1"/>
    </source>
</evidence>
<protein>
    <submittedName>
        <fullName evidence="1">Uncharacterized protein</fullName>
    </submittedName>
</protein>
<sequence>MDKLTICAGEVNAQPSQACKQRPEYEFSDTHWSHSADSLVLIVGQTKVPRKGALVAHSKRLGFAEEARRGKAQSLMRKGGLSDQRRITELLEDLCENSHSAVSKYVMSESAGEQRRFASLEFELECERKCSQGSNS</sequence>
<comment type="caution">
    <text evidence="1">The sequence shown here is derived from an EMBL/GenBank/DDBJ whole genome shotgun (WGS) entry which is preliminary data.</text>
</comment>